<sequence length="214" mass="23800">LAALFTAAADVVDMNEQDRWLLFHSTNFDFSVWEMWGALLHGGSLYVPDRWALMDVRNTAALVREERITILNQTPTEFGALAPELIRMGGTADLRYVVLGGERLLPSTLRPWVAEFGLGRPELVNAYGITETTVVSTMHRVVPEDLEREDSVIGSPLRGFRAVVVDADGRPASRGELLLAGEQVVDGYLNRPGLTKERFLRLGDATDHVYYRTG</sequence>
<feature type="non-terminal residue" evidence="2">
    <location>
        <position position="1"/>
    </location>
</feature>
<dbReference type="GO" id="GO:0005829">
    <property type="term" value="C:cytosol"/>
    <property type="evidence" value="ECO:0007669"/>
    <property type="project" value="TreeGrafter"/>
</dbReference>
<feature type="domain" description="AMP-dependent synthetase/ligase" evidence="1">
    <location>
        <begin position="10"/>
        <end position="189"/>
    </location>
</feature>
<dbReference type="InterPro" id="IPR042099">
    <property type="entry name" value="ANL_N_sf"/>
</dbReference>
<dbReference type="PANTHER" id="PTHR45527">
    <property type="entry name" value="NONRIBOSOMAL PEPTIDE SYNTHETASE"/>
    <property type="match status" value="1"/>
</dbReference>
<protein>
    <submittedName>
        <fullName evidence="2">NRPS</fullName>
    </submittedName>
</protein>
<dbReference type="GO" id="GO:0031177">
    <property type="term" value="F:phosphopantetheine binding"/>
    <property type="evidence" value="ECO:0007669"/>
    <property type="project" value="TreeGrafter"/>
</dbReference>
<dbReference type="Gene3D" id="3.40.50.12780">
    <property type="entry name" value="N-terminal domain of ligase-like"/>
    <property type="match status" value="1"/>
</dbReference>
<evidence type="ECO:0000313" key="2">
    <source>
        <dbReference type="EMBL" id="AFP49741.1"/>
    </source>
</evidence>
<name>J7FRI1_9ACTN</name>
<proteinExistence type="predicted"/>
<dbReference type="PANTHER" id="PTHR45527:SF1">
    <property type="entry name" value="FATTY ACID SYNTHASE"/>
    <property type="match status" value="1"/>
</dbReference>
<reference evidence="2" key="1">
    <citation type="submission" date="2012-05" db="EMBL/GenBank/DDBJ databases">
        <title>Investigation of Non-ribosomal Peptide Synthetases (NRPSs) Genes in Terrestrial Streptomyces Strains.</title>
        <authorList>
            <person name="Ince Yilmaz E."/>
        </authorList>
    </citation>
    <scope>NUCLEOTIDE SEQUENCE</scope>
    <source>
        <strain evidence="2">AS37-18</strain>
    </source>
</reference>
<dbReference type="Pfam" id="PF00501">
    <property type="entry name" value="AMP-binding"/>
    <property type="match status" value="1"/>
</dbReference>
<evidence type="ECO:0000259" key="1">
    <source>
        <dbReference type="Pfam" id="PF00501"/>
    </source>
</evidence>
<gene>
    <name evidence="2" type="primary">nrps</name>
</gene>
<dbReference type="InterPro" id="IPR000873">
    <property type="entry name" value="AMP-dep_synth/lig_dom"/>
</dbReference>
<organism evidence="2">
    <name type="scientific">Streptomyces sp. AS37-18</name>
    <dbReference type="NCBI Taxonomy" id="1211514"/>
    <lineage>
        <taxon>Bacteria</taxon>
        <taxon>Bacillati</taxon>
        <taxon>Actinomycetota</taxon>
        <taxon>Actinomycetes</taxon>
        <taxon>Kitasatosporales</taxon>
        <taxon>Streptomycetaceae</taxon>
        <taxon>Streptomyces</taxon>
    </lineage>
</organism>
<dbReference type="EMBL" id="JX008799">
    <property type="protein sequence ID" value="AFP49741.1"/>
    <property type="molecule type" value="Genomic_DNA"/>
</dbReference>
<feature type="non-terminal residue" evidence="2">
    <location>
        <position position="214"/>
    </location>
</feature>
<dbReference type="GO" id="GO:0044550">
    <property type="term" value="P:secondary metabolite biosynthetic process"/>
    <property type="evidence" value="ECO:0007669"/>
    <property type="project" value="TreeGrafter"/>
</dbReference>
<accession>J7FRI1</accession>
<dbReference type="SUPFAM" id="SSF56801">
    <property type="entry name" value="Acetyl-CoA synthetase-like"/>
    <property type="match status" value="1"/>
</dbReference>
<dbReference type="AlphaFoldDB" id="J7FRI1"/>
<dbReference type="GO" id="GO:0043041">
    <property type="term" value="P:amino acid activation for nonribosomal peptide biosynthetic process"/>
    <property type="evidence" value="ECO:0007669"/>
    <property type="project" value="TreeGrafter"/>
</dbReference>